<evidence type="ECO:0000256" key="2">
    <source>
        <dbReference type="RuleBase" id="RU000461"/>
    </source>
</evidence>
<keyword evidence="2" id="KW-0349">Heme</keyword>
<keyword evidence="2" id="KW-0560">Oxidoreductase</keyword>
<comment type="caution">
    <text evidence="4">The sequence shown here is derived from an EMBL/GenBank/DDBJ whole genome shotgun (WGS) entry which is preliminary data.</text>
</comment>
<protein>
    <submittedName>
        <fullName evidence="4">Cytochrome P450</fullName>
    </submittedName>
</protein>
<dbReference type="Pfam" id="PF00067">
    <property type="entry name" value="p450"/>
    <property type="match status" value="1"/>
</dbReference>
<accession>A0A3M0I4X2</accession>
<dbReference type="GO" id="GO:0005506">
    <property type="term" value="F:iron ion binding"/>
    <property type="evidence" value="ECO:0007669"/>
    <property type="project" value="InterPro"/>
</dbReference>
<dbReference type="InterPro" id="IPR017972">
    <property type="entry name" value="Cyt_P450_CS"/>
</dbReference>
<dbReference type="PANTHER" id="PTHR46696:SF6">
    <property type="entry name" value="P450, PUTATIVE (EUROFUNG)-RELATED"/>
    <property type="match status" value="1"/>
</dbReference>
<dbReference type="InterPro" id="IPR036396">
    <property type="entry name" value="Cyt_P450_sf"/>
</dbReference>
<dbReference type="InterPro" id="IPR001128">
    <property type="entry name" value="Cyt_P450"/>
</dbReference>
<dbReference type="RefSeq" id="WP_121891430.1">
    <property type="nucleotide sequence ID" value="NZ_PENI01000014.1"/>
</dbReference>
<sequence length="418" mass="47511">MSAPAGEPIQDTRERLRRDYDPYAGVPIQTQLDDLARRRAELPLSWSGRGNGCWVLTEYDDVSELLRLNNRGVVSFPNEPDGINAVGTRQAMIPIEIDGSEHRQYRRYLDPQFAPKKVGLLEDHLREQANRFIDDFIEDGRCDFVDRFALPFPGATVLAIMGWPLEDLEKMNRWTSVLLHGVSGGSLEENAAARGQAHVEFSSYMLEKIPQWRAAPRKDDVTSVMLDAEIDGRRMDDNKLFDFFVLMMTAGLDTVQSVLSQTAVYFARHPEQWDRMFESPETLEPAIEELLRWATPPVPTRTVADDAVRFQGIDIPPGDRIHAPLAAANRDPKYFSDPDEVVFDRRPKPHLAFGVGPHRCVGLHLARLELKIAYAELRRRIPRFELDPHAPAPKEHLGLAWGIEDVHLRFAPGPRERS</sequence>
<name>A0A3M0I4X2_9ACTN</name>
<reference evidence="4 5" key="1">
    <citation type="submission" date="2017-11" db="EMBL/GenBank/DDBJ databases">
        <title>Draft genome of actinobacteria isolated from guarana (Paullinia cupana (Mart.) Ducke.</title>
        <authorList>
            <person name="Siqueira K.A."/>
            <person name="Liotti R.G."/>
            <person name="Mendes T.A.O."/>
            <person name="Soares M.A."/>
        </authorList>
    </citation>
    <scope>NUCLEOTIDE SEQUENCE [LARGE SCALE GENOMIC DNA]</scope>
    <source>
        <strain evidence="4 5">193</strain>
    </source>
</reference>
<feature type="region of interest" description="Disordered" evidence="3">
    <location>
        <begin position="1"/>
        <end position="20"/>
    </location>
</feature>
<gene>
    <name evidence="4" type="ORF">CTZ28_22055</name>
</gene>
<dbReference type="AlphaFoldDB" id="A0A3M0I4X2"/>
<dbReference type="InterPro" id="IPR002397">
    <property type="entry name" value="Cyt_P450_B"/>
</dbReference>
<dbReference type="Proteomes" id="UP000270471">
    <property type="component" value="Unassembled WGS sequence"/>
</dbReference>
<evidence type="ECO:0000313" key="5">
    <source>
        <dbReference type="Proteomes" id="UP000270471"/>
    </source>
</evidence>
<dbReference type="GO" id="GO:0020037">
    <property type="term" value="F:heme binding"/>
    <property type="evidence" value="ECO:0007669"/>
    <property type="project" value="InterPro"/>
</dbReference>
<evidence type="ECO:0000313" key="4">
    <source>
        <dbReference type="EMBL" id="RMB83804.1"/>
    </source>
</evidence>
<keyword evidence="2" id="KW-0503">Monooxygenase</keyword>
<dbReference type="GO" id="GO:0016705">
    <property type="term" value="F:oxidoreductase activity, acting on paired donors, with incorporation or reduction of molecular oxygen"/>
    <property type="evidence" value="ECO:0007669"/>
    <property type="project" value="InterPro"/>
</dbReference>
<dbReference type="PROSITE" id="PS00086">
    <property type="entry name" value="CYTOCHROME_P450"/>
    <property type="match status" value="1"/>
</dbReference>
<feature type="compositionally biased region" description="Basic and acidic residues" evidence="3">
    <location>
        <begin position="10"/>
        <end position="20"/>
    </location>
</feature>
<organism evidence="4 5">
    <name type="scientific">Streptomyces shenzhenensis</name>
    <dbReference type="NCBI Taxonomy" id="943815"/>
    <lineage>
        <taxon>Bacteria</taxon>
        <taxon>Bacillati</taxon>
        <taxon>Actinomycetota</taxon>
        <taxon>Actinomycetes</taxon>
        <taxon>Kitasatosporales</taxon>
        <taxon>Streptomycetaceae</taxon>
        <taxon>Streptomyces</taxon>
    </lineage>
</organism>
<dbReference type="EMBL" id="PENI01000014">
    <property type="protein sequence ID" value="RMB83804.1"/>
    <property type="molecule type" value="Genomic_DNA"/>
</dbReference>
<comment type="similarity">
    <text evidence="1 2">Belongs to the cytochrome P450 family.</text>
</comment>
<evidence type="ECO:0000256" key="3">
    <source>
        <dbReference type="SAM" id="MobiDB-lite"/>
    </source>
</evidence>
<dbReference type="PRINTS" id="PR00359">
    <property type="entry name" value="BP450"/>
</dbReference>
<dbReference type="PANTHER" id="PTHR46696">
    <property type="entry name" value="P450, PUTATIVE (EUROFUNG)-RELATED"/>
    <property type="match status" value="1"/>
</dbReference>
<keyword evidence="5" id="KW-1185">Reference proteome</keyword>
<evidence type="ECO:0000256" key="1">
    <source>
        <dbReference type="ARBA" id="ARBA00010617"/>
    </source>
</evidence>
<keyword evidence="2" id="KW-0408">Iron</keyword>
<keyword evidence="2" id="KW-0479">Metal-binding</keyword>
<dbReference type="GO" id="GO:0004497">
    <property type="term" value="F:monooxygenase activity"/>
    <property type="evidence" value="ECO:0007669"/>
    <property type="project" value="UniProtKB-KW"/>
</dbReference>
<dbReference type="OrthoDB" id="3599725at2"/>
<dbReference type="PRINTS" id="PR00385">
    <property type="entry name" value="P450"/>
</dbReference>
<dbReference type="SUPFAM" id="SSF48264">
    <property type="entry name" value="Cytochrome P450"/>
    <property type="match status" value="1"/>
</dbReference>
<proteinExistence type="inferred from homology"/>
<dbReference type="Gene3D" id="1.10.630.10">
    <property type="entry name" value="Cytochrome P450"/>
    <property type="match status" value="1"/>
</dbReference>